<dbReference type="NCBIfam" id="TIGR03439">
    <property type="entry name" value="methyl_EasF"/>
    <property type="match status" value="1"/>
</dbReference>
<evidence type="ECO:0000313" key="5">
    <source>
        <dbReference type="EMBL" id="GMG45902.1"/>
    </source>
</evidence>
<accession>A0ABQ6KL73</accession>
<protein>
    <submittedName>
        <fullName evidence="5">Unnamed protein product</fullName>
    </submittedName>
</protein>
<feature type="compositionally biased region" description="Basic and acidic residues" evidence="3">
    <location>
        <begin position="218"/>
        <end position="231"/>
    </location>
</feature>
<dbReference type="InterPro" id="IPR019257">
    <property type="entry name" value="MeTrfase_dom"/>
</dbReference>
<dbReference type="Pfam" id="PF14226">
    <property type="entry name" value="DIOX_N"/>
    <property type="match status" value="1"/>
</dbReference>
<dbReference type="PANTHER" id="PTHR43397:SF2">
    <property type="entry name" value="HISTIDINE-SPECIFIC METHYLTRANSFERASE SAM-DEPENDENT DOMAIN-CONTAINING PROTEIN"/>
    <property type="match status" value="1"/>
</dbReference>
<dbReference type="Pfam" id="PF03171">
    <property type="entry name" value="2OG-FeII_Oxy"/>
    <property type="match status" value="1"/>
</dbReference>
<dbReference type="InterPro" id="IPR044861">
    <property type="entry name" value="IPNS-like_FE2OG_OXY"/>
</dbReference>
<dbReference type="Proteomes" id="UP001165189">
    <property type="component" value="Unassembled WGS sequence"/>
</dbReference>
<keyword evidence="6" id="KW-1185">Reference proteome</keyword>
<evidence type="ECO:0000256" key="2">
    <source>
        <dbReference type="ARBA" id="ARBA00022679"/>
    </source>
</evidence>
<dbReference type="SUPFAM" id="SSF51197">
    <property type="entry name" value="Clavaminate synthase-like"/>
    <property type="match status" value="1"/>
</dbReference>
<dbReference type="InterPro" id="IPR026992">
    <property type="entry name" value="DIOX_N"/>
</dbReference>
<organism evidence="5 6">
    <name type="scientific">Aspergillus oryzae var. brunneus</name>
    <dbReference type="NCBI Taxonomy" id="332754"/>
    <lineage>
        <taxon>Eukaryota</taxon>
        <taxon>Fungi</taxon>
        <taxon>Dikarya</taxon>
        <taxon>Ascomycota</taxon>
        <taxon>Pezizomycotina</taxon>
        <taxon>Eurotiomycetes</taxon>
        <taxon>Eurotiomycetidae</taxon>
        <taxon>Eurotiales</taxon>
        <taxon>Aspergillaceae</taxon>
        <taxon>Aspergillus</taxon>
        <taxon>Aspergillus subgen. Circumdati</taxon>
    </lineage>
</organism>
<evidence type="ECO:0000256" key="1">
    <source>
        <dbReference type="ARBA" id="ARBA00022603"/>
    </source>
</evidence>
<feature type="domain" description="Fe2OG dioxygenase" evidence="4">
    <location>
        <begin position="314"/>
        <end position="430"/>
    </location>
</feature>
<sequence>MPQYVNRSAAAMKATTHTVPGTFARTRGRSGSTSTVETSVVCRVVVSDVSDFSVESAGAVMVIAEGWTARIAMAISPNDTSSELRQFGHGFFRHPDSRNCPSNAVFTVAFVARPVLRYPRHRDISIPRMTMLSDLPKIPTLDWADFAEGDTDQRLKLAQGLVQGFKRFGFVKLVNHGLSDELIQQLFAEKAAHPPGPNPQRGWSGIGVESTSKLYGEQTERPSGKLKDAKVGTDFSSSKSSRELTHMKEHYDIGPPTDTQFPTRWPDEQDIPGWRAFMESYYARGQSFCLDLMEALEIGLELPKNTLRSMCIPDGSELRLLHYPEIPAAELRTGDTARIWPHTDFGLITLLFQDGVGGLEVEDPLQQGHYIEVAREQPYEMIVNVSATFERWMNGVIKAAVHRVNITPEGKHVEDAVVPERWSAAYFFKAHKMAHAGPLPAFVTPERPALYDDITALEFQKRRTDLVYTGQQLKRFGTKYSLLYDEFPSWPNPSIGSSGILHAHIDMMTEAQGPVVSIGSATVTYDHPPIISPVSYPKARPTQTLDIRKRTSRIDLYHEILAGLRAKDKELPSLLLWNDRGLDLFSEILNSDEPMKLQYEHVLTSYSNLQKTVSVLRCLEQSRKHVEYCALDVSHAALQASITELKAQLPFASYVTIRGLLGTYNDCASWLKQSGATVRTTFLWLGNSIANFEPEDATSILADFLQTKASPSHSPQMIIAVDGCQDVEQILEAYDMPNKLSQKFVFNGLSHANQILGSEVFRPQHWTFEGKWNPVKSMHESFYVAKKPMSLDIGNERFHVHAGEKIRAITSGKWPKDKVTSICQSAGIKVLKGWTDEEGSYGKRVTQVYSRGSTC</sequence>
<dbReference type="Gene3D" id="3.40.50.150">
    <property type="entry name" value="Vaccinia Virus protein VP39"/>
    <property type="match status" value="1"/>
</dbReference>
<dbReference type="InterPro" id="IPR029063">
    <property type="entry name" value="SAM-dependent_MTases_sf"/>
</dbReference>
<dbReference type="InterPro" id="IPR051128">
    <property type="entry name" value="EgtD_Methyltrsf_superfamily"/>
</dbReference>
<evidence type="ECO:0000259" key="4">
    <source>
        <dbReference type="PROSITE" id="PS51471"/>
    </source>
</evidence>
<dbReference type="InterPro" id="IPR005123">
    <property type="entry name" value="Oxoglu/Fe-dep_dioxygenase_dom"/>
</dbReference>
<comment type="caution">
    <text evidence="5">The sequence shown here is derived from an EMBL/GenBank/DDBJ whole genome shotgun (WGS) entry which is preliminary data.</text>
</comment>
<evidence type="ECO:0000313" key="6">
    <source>
        <dbReference type="Proteomes" id="UP001165189"/>
    </source>
</evidence>
<dbReference type="PROSITE" id="PS51471">
    <property type="entry name" value="FE2OG_OXY"/>
    <property type="match status" value="1"/>
</dbReference>
<feature type="region of interest" description="Disordered" evidence="3">
    <location>
        <begin position="215"/>
        <end position="241"/>
    </location>
</feature>
<dbReference type="Gene3D" id="2.60.120.330">
    <property type="entry name" value="B-lactam Antibiotic, Isopenicillin N Synthase, Chain"/>
    <property type="match status" value="1"/>
</dbReference>
<reference evidence="5" key="1">
    <citation type="submission" date="2023-04" db="EMBL/GenBank/DDBJ databases">
        <title>Aspergillus oryzae var. brunneus NBRC 4377.</title>
        <authorList>
            <person name="Ichikawa N."/>
            <person name="Sato H."/>
            <person name="Tonouchi N."/>
        </authorList>
    </citation>
    <scope>NUCLEOTIDE SEQUENCE</scope>
    <source>
        <strain evidence="5">NBRC 4377</strain>
    </source>
</reference>
<dbReference type="InterPro" id="IPR027443">
    <property type="entry name" value="IPNS-like_sf"/>
</dbReference>
<dbReference type="InterPro" id="IPR017805">
    <property type="entry name" value="SAM_MeTrfase_EasF-type_put"/>
</dbReference>
<keyword evidence="1" id="KW-0489">Methyltransferase</keyword>
<gene>
    <name evidence="5" type="ORF">Aory05_000476700</name>
</gene>
<dbReference type="Pfam" id="PF10017">
    <property type="entry name" value="Methyltransf_33"/>
    <property type="match status" value="1"/>
</dbReference>
<evidence type="ECO:0000256" key="3">
    <source>
        <dbReference type="SAM" id="MobiDB-lite"/>
    </source>
</evidence>
<keyword evidence="2" id="KW-0808">Transferase</keyword>
<dbReference type="EMBL" id="BSYB01000017">
    <property type="protein sequence ID" value="GMG45902.1"/>
    <property type="molecule type" value="Genomic_DNA"/>
</dbReference>
<name>A0ABQ6KL73_ASPOZ</name>
<dbReference type="PANTHER" id="PTHR43397">
    <property type="entry name" value="ERGOTHIONEINE BIOSYNTHESIS PROTEIN 1"/>
    <property type="match status" value="1"/>
</dbReference>
<proteinExistence type="predicted"/>